<comment type="caution">
    <text evidence="2">The sequence shown here is derived from an EMBL/GenBank/DDBJ whole genome shotgun (WGS) entry which is preliminary data.</text>
</comment>
<dbReference type="EMBL" id="JALNTZ010000006">
    <property type="protein sequence ID" value="KAJ3649741.1"/>
    <property type="molecule type" value="Genomic_DNA"/>
</dbReference>
<feature type="region of interest" description="Disordered" evidence="1">
    <location>
        <begin position="126"/>
        <end position="158"/>
    </location>
</feature>
<feature type="compositionally biased region" description="Acidic residues" evidence="1">
    <location>
        <begin position="131"/>
        <end position="158"/>
    </location>
</feature>
<organism evidence="2 3">
    <name type="scientific">Zophobas morio</name>
    <dbReference type="NCBI Taxonomy" id="2755281"/>
    <lineage>
        <taxon>Eukaryota</taxon>
        <taxon>Metazoa</taxon>
        <taxon>Ecdysozoa</taxon>
        <taxon>Arthropoda</taxon>
        <taxon>Hexapoda</taxon>
        <taxon>Insecta</taxon>
        <taxon>Pterygota</taxon>
        <taxon>Neoptera</taxon>
        <taxon>Endopterygota</taxon>
        <taxon>Coleoptera</taxon>
        <taxon>Polyphaga</taxon>
        <taxon>Cucujiformia</taxon>
        <taxon>Tenebrionidae</taxon>
        <taxon>Zophobas</taxon>
    </lineage>
</organism>
<sequence length="158" mass="18402">MSKENNLLEKHAQTVIHVKPRYVEDADGLGLVTCENRTQTRITVAPNEDDTRLYSLLEYIPFKDIQKKNIRVFNIERKHHLHFSESFHLDVENCLFDDDGVNELCIELKTRAHMKMCKKSLTCVDQGTQTDQDETQTDQDETQTDQDETQTQEDDDSL</sequence>
<dbReference type="AlphaFoldDB" id="A0AA38I682"/>
<proteinExistence type="predicted"/>
<protein>
    <submittedName>
        <fullName evidence="2">Uncharacterized protein</fullName>
    </submittedName>
</protein>
<evidence type="ECO:0000256" key="1">
    <source>
        <dbReference type="SAM" id="MobiDB-lite"/>
    </source>
</evidence>
<evidence type="ECO:0000313" key="3">
    <source>
        <dbReference type="Proteomes" id="UP001168821"/>
    </source>
</evidence>
<evidence type="ECO:0000313" key="2">
    <source>
        <dbReference type="EMBL" id="KAJ3649741.1"/>
    </source>
</evidence>
<dbReference type="Proteomes" id="UP001168821">
    <property type="component" value="Unassembled WGS sequence"/>
</dbReference>
<accession>A0AA38I682</accession>
<reference evidence="2" key="1">
    <citation type="journal article" date="2023" name="G3 (Bethesda)">
        <title>Whole genome assemblies of Zophobas morio and Tenebrio molitor.</title>
        <authorList>
            <person name="Kaur S."/>
            <person name="Stinson S.A."/>
            <person name="diCenzo G.C."/>
        </authorList>
    </citation>
    <scope>NUCLEOTIDE SEQUENCE</scope>
    <source>
        <strain evidence="2">QUZm001</strain>
    </source>
</reference>
<gene>
    <name evidence="2" type="ORF">Zmor_021465</name>
</gene>
<name>A0AA38I682_9CUCU</name>
<keyword evidence="3" id="KW-1185">Reference proteome</keyword>